<evidence type="ECO:0000256" key="6">
    <source>
        <dbReference type="ARBA" id="ARBA00022771"/>
    </source>
</evidence>
<dbReference type="EMBL" id="QZAR01000014">
    <property type="protein sequence ID" value="THW95131.1"/>
    <property type="molecule type" value="Genomic_DNA"/>
</dbReference>
<keyword evidence="6 12" id="KW-0863">Zinc-finger</keyword>
<dbReference type="PANTHER" id="PTHR11239:SF12">
    <property type="entry name" value="DNA-DIRECTED RNA POLYMERASE III SUBUNIT RPC10"/>
    <property type="match status" value="1"/>
</dbReference>
<dbReference type="EMBL" id="QZAM01000006">
    <property type="protein sequence ID" value="THW52857.1"/>
    <property type="molecule type" value="Genomic_DNA"/>
</dbReference>
<evidence type="ECO:0000256" key="3">
    <source>
        <dbReference type="ARBA" id="ARBA00020093"/>
    </source>
</evidence>
<dbReference type="Proteomes" id="UP000304928">
    <property type="component" value="Unassembled WGS sequence"/>
</dbReference>
<evidence type="ECO:0000256" key="1">
    <source>
        <dbReference type="ARBA" id="ARBA00004123"/>
    </source>
</evidence>
<dbReference type="Gene3D" id="2.20.25.10">
    <property type="match status" value="1"/>
</dbReference>
<organism evidence="15 17">
    <name type="scientific">Aureobasidium pullulans</name>
    <name type="common">Black yeast</name>
    <name type="synonym">Pullularia pullulans</name>
    <dbReference type="NCBI Taxonomy" id="5580"/>
    <lineage>
        <taxon>Eukaryota</taxon>
        <taxon>Fungi</taxon>
        <taxon>Dikarya</taxon>
        <taxon>Ascomycota</taxon>
        <taxon>Pezizomycotina</taxon>
        <taxon>Dothideomycetes</taxon>
        <taxon>Dothideomycetidae</taxon>
        <taxon>Dothideales</taxon>
        <taxon>Saccotheciaceae</taxon>
        <taxon>Aureobasidium</taxon>
    </lineage>
</organism>
<dbReference type="Pfam" id="PF01096">
    <property type="entry name" value="Zn_ribbon_TFIIS"/>
    <property type="match status" value="1"/>
</dbReference>
<feature type="domain" description="TFIIS-type" evidence="13">
    <location>
        <begin position="100"/>
        <end position="142"/>
    </location>
</feature>
<evidence type="ECO:0000313" key="17">
    <source>
        <dbReference type="Proteomes" id="UP000304928"/>
    </source>
</evidence>
<evidence type="ECO:0000313" key="16">
    <source>
        <dbReference type="EMBL" id="THZ47904.1"/>
    </source>
</evidence>
<dbReference type="SUPFAM" id="SSF57783">
    <property type="entry name" value="Zinc beta-ribbon"/>
    <property type="match status" value="1"/>
</dbReference>
<gene>
    <name evidence="16" type="ORF">D6C90_03879</name>
    <name evidence="15" type="ORF">D6D15_01600</name>
    <name evidence="14" type="ORF">D6D21_00701</name>
</gene>
<dbReference type="PROSITE" id="PS51133">
    <property type="entry name" value="ZF_TFIIS_2"/>
    <property type="match status" value="1"/>
</dbReference>
<keyword evidence="9" id="KW-0539">Nucleus</keyword>
<name>A0A4S9BNE4_AURPU</name>
<sequence>ARSHSTCFSVRRQTRLFFSKVLTSYLVCPSCSNLLTITPIPADHLPLNEQHFANVNRFECRTCPYQMILDKRYFERKMMKSKEVEDVLGGADSWKNVDKTEVNCREEKCDNREAYFRQVQIRSADEPMTTFYKCTKCASEWREN</sequence>
<keyword evidence="8" id="KW-0804">Transcription</keyword>
<dbReference type="GO" id="GO:0003676">
    <property type="term" value="F:nucleic acid binding"/>
    <property type="evidence" value="ECO:0007669"/>
    <property type="project" value="InterPro"/>
</dbReference>
<evidence type="ECO:0000256" key="2">
    <source>
        <dbReference type="ARBA" id="ARBA00008925"/>
    </source>
</evidence>
<dbReference type="InterPro" id="IPR034014">
    <property type="entry name" value="Zn_ribbon_RPC11_C"/>
</dbReference>
<dbReference type="PANTHER" id="PTHR11239">
    <property type="entry name" value="DNA-DIRECTED RNA POLYMERASE"/>
    <property type="match status" value="1"/>
</dbReference>
<dbReference type="SMART" id="SM00440">
    <property type="entry name" value="ZnF_C2C2"/>
    <property type="match status" value="1"/>
</dbReference>
<evidence type="ECO:0000313" key="14">
    <source>
        <dbReference type="EMBL" id="THW52857.1"/>
    </source>
</evidence>
<dbReference type="GO" id="GO:0003899">
    <property type="term" value="F:DNA-directed RNA polymerase activity"/>
    <property type="evidence" value="ECO:0007669"/>
    <property type="project" value="InterPro"/>
</dbReference>
<dbReference type="GO" id="GO:0008270">
    <property type="term" value="F:zinc ion binding"/>
    <property type="evidence" value="ECO:0007669"/>
    <property type="project" value="UniProtKB-KW"/>
</dbReference>
<feature type="non-terminal residue" evidence="15">
    <location>
        <position position="1"/>
    </location>
</feature>
<dbReference type="OrthoDB" id="282152at2759"/>
<proteinExistence type="inferred from homology"/>
<evidence type="ECO:0000313" key="19">
    <source>
        <dbReference type="Proteomes" id="UP000310121"/>
    </source>
</evidence>
<reference evidence="17 18" key="1">
    <citation type="submission" date="2018-10" db="EMBL/GenBank/DDBJ databases">
        <title>Fifty Aureobasidium pullulans genomes reveal a recombining polyextremotolerant generalist.</title>
        <authorList>
            <person name="Gostincar C."/>
            <person name="Turk M."/>
            <person name="Zajc J."/>
            <person name="Gunde-Cimerman N."/>
        </authorList>
    </citation>
    <scope>NUCLEOTIDE SEQUENCE [LARGE SCALE GENOMIC DNA]</scope>
    <source>
        <strain evidence="15 17">EXF-10507</strain>
        <strain evidence="14 18">EXF-10796</strain>
        <strain evidence="16 19">EXF-3844</strain>
    </source>
</reference>
<dbReference type="InterPro" id="IPR001222">
    <property type="entry name" value="Znf_TFIIS"/>
</dbReference>
<evidence type="ECO:0000256" key="5">
    <source>
        <dbReference type="ARBA" id="ARBA00022723"/>
    </source>
</evidence>
<comment type="similarity">
    <text evidence="2">Belongs to the archaeal RpoM/eukaryotic RPA12/RPB9/RPC11 RNA polymerase family.</text>
</comment>
<comment type="caution">
    <text evidence="15">The sequence shown here is derived from an EMBL/GenBank/DDBJ whole genome shotgun (WGS) entry which is preliminary data.</text>
</comment>
<evidence type="ECO:0000256" key="4">
    <source>
        <dbReference type="ARBA" id="ARBA00022478"/>
    </source>
</evidence>
<dbReference type="InterPro" id="IPR012164">
    <property type="entry name" value="Rpa12/Rpb9/Rpc10/TFS"/>
</dbReference>
<keyword evidence="5" id="KW-0479">Metal-binding</keyword>
<comment type="subcellular location">
    <subcellularLocation>
        <location evidence="1">Nucleus</location>
    </subcellularLocation>
</comment>
<evidence type="ECO:0000313" key="18">
    <source>
        <dbReference type="Proteomes" id="UP000309076"/>
    </source>
</evidence>
<dbReference type="GO" id="GO:0005666">
    <property type="term" value="C:RNA polymerase III complex"/>
    <property type="evidence" value="ECO:0007669"/>
    <property type="project" value="TreeGrafter"/>
</dbReference>
<evidence type="ECO:0000256" key="9">
    <source>
        <dbReference type="ARBA" id="ARBA00023242"/>
    </source>
</evidence>
<evidence type="ECO:0000256" key="8">
    <source>
        <dbReference type="ARBA" id="ARBA00023163"/>
    </source>
</evidence>
<dbReference type="Proteomes" id="UP000310121">
    <property type="component" value="Unassembled WGS sequence"/>
</dbReference>
<dbReference type="CDD" id="cd10509">
    <property type="entry name" value="Zn-ribbon_RPC11"/>
    <property type="match status" value="1"/>
</dbReference>
<dbReference type="AlphaFoldDB" id="A0A4S9BNE4"/>
<accession>A0A4S9BNE4</accession>
<keyword evidence="7" id="KW-0862">Zinc</keyword>
<evidence type="ECO:0000313" key="15">
    <source>
        <dbReference type="EMBL" id="THW95131.1"/>
    </source>
</evidence>
<evidence type="ECO:0000256" key="11">
    <source>
        <dbReference type="ARBA" id="ARBA00078207"/>
    </source>
</evidence>
<protein>
    <recommendedName>
        <fullName evidence="3">DNA-directed RNA polymerase III subunit RPC10</fullName>
    </recommendedName>
    <alternativeName>
        <fullName evidence="11">DNA-directed RNA polymerases III 12.5 kDa polypeptide</fullName>
    </alternativeName>
    <alternativeName>
        <fullName evidence="10">RNA polymerase III subunit C11</fullName>
    </alternativeName>
</protein>
<dbReference type="FunFam" id="2.20.25.10:FF:000005">
    <property type="entry name" value="DNA-directed RNA polymerase subunit"/>
    <property type="match status" value="1"/>
</dbReference>
<dbReference type="GO" id="GO:0006386">
    <property type="term" value="P:termination of RNA polymerase III transcription"/>
    <property type="evidence" value="ECO:0007669"/>
    <property type="project" value="UniProtKB-ARBA"/>
</dbReference>
<evidence type="ECO:0000259" key="13">
    <source>
        <dbReference type="PROSITE" id="PS51133"/>
    </source>
</evidence>
<evidence type="ECO:0000256" key="7">
    <source>
        <dbReference type="ARBA" id="ARBA00022833"/>
    </source>
</evidence>
<evidence type="ECO:0000256" key="10">
    <source>
        <dbReference type="ARBA" id="ARBA00029985"/>
    </source>
</evidence>
<keyword evidence="4" id="KW-0240">DNA-directed RNA polymerase</keyword>
<evidence type="ECO:0000256" key="12">
    <source>
        <dbReference type="PROSITE-ProRule" id="PRU00472"/>
    </source>
</evidence>
<dbReference type="Proteomes" id="UP000309076">
    <property type="component" value="Unassembled WGS sequence"/>
</dbReference>
<dbReference type="EMBL" id="QZBN01000283">
    <property type="protein sequence ID" value="THZ47904.1"/>
    <property type="molecule type" value="Genomic_DNA"/>
</dbReference>